<protein>
    <recommendedName>
        <fullName evidence="1">UPF0335 protein NBRC116598_28730</fullName>
    </recommendedName>
</protein>
<keyword evidence="5" id="KW-1185">Reference proteome</keyword>
<dbReference type="EMBL" id="BAABWU010000012">
    <property type="protein sequence ID" value="GAA6197429.1"/>
    <property type="molecule type" value="Genomic_DNA"/>
</dbReference>
<evidence type="ECO:0000256" key="2">
    <source>
        <dbReference type="SAM" id="Coils"/>
    </source>
</evidence>
<dbReference type="InterPro" id="IPR018753">
    <property type="entry name" value="GapR-like"/>
</dbReference>
<dbReference type="HAMAP" id="MF_00797">
    <property type="entry name" value="UPF0335"/>
    <property type="match status" value="1"/>
</dbReference>
<gene>
    <name evidence="4" type="ORF">NBRC116598_28730</name>
</gene>
<comment type="similarity">
    <text evidence="1">Belongs to the UPF0335 family.</text>
</comment>
<dbReference type="Proteomes" id="UP001441944">
    <property type="component" value="Unassembled WGS sequence"/>
</dbReference>
<evidence type="ECO:0000256" key="1">
    <source>
        <dbReference type="HAMAP-Rule" id="MF_00797"/>
    </source>
</evidence>
<name>A0ABQ0ANM4_9RHOB</name>
<dbReference type="Gene3D" id="1.10.287.40">
    <property type="entry name" value="Serine-tRNA synthetase, tRNA binding domain"/>
    <property type="match status" value="1"/>
</dbReference>
<dbReference type="RefSeq" id="WP_349376299.1">
    <property type="nucleotide sequence ID" value="NZ_BAABWU010000012.1"/>
</dbReference>
<evidence type="ECO:0000259" key="3">
    <source>
        <dbReference type="Pfam" id="PF10073"/>
    </source>
</evidence>
<sequence length="87" mass="10124">MTDHEDASDSYKVTAGELRQFVERIERLESEKKDIAEQVREVYAESKSRGYDQKALRAIVSLRKRDKDEIAEQEAVLEMYKEALGML</sequence>
<evidence type="ECO:0000313" key="5">
    <source>
        <dbReference type="Proteomes" id="UP001441944"/>
    </source>
</evidence>
<dbReference type="Pfam" id="PF10073">
    <property type="entry name" value="GapR_DNA-bd"/>
    <property type="match status" value="1"/>
</dbReference>
<organism evidence="4 5">
    <name type="scientific">Pseudophaeobacter arcticus</name>
    <dbReference type="NCBI Taxonomy" id="385492"/>
    <lineage>
        <taxon>Bacteria</taxon>
        <taxon>Pseudomonadati</taxon>
        <taxon>Pseudomonadota</taxon>
        <taxon>Alphaproteobacteria</taxon>
        <taxon>Rhodobacterales</taxon>
        <taxon>Paracoccaceae</taxon>
        <taxon>Pseudophaeobacter</taxon>
    </lineage>
</organism>
<comment type="caution">
    <text evidence="4">The sequence shown here is derived from an EMBL/GenBank/DDBJ whole genome shotgun (WGS) entry which is preliminary data.</text>
</comment>
<dbReference type="InterPro" id="IPR046367">
    <property type="entry name" value="GapR-like_DNA-bd"/>
</dbReference>
<feature type="domain" description="GapR-like DNA-binding" evidence="3">
    <location>
        <begin position="15"/>
        <end position="85"/>
    </location>
</feature>
<keyword evidence="2" id="KW-0175">Coiled coil</keyword>
<proteinExistence type="inferred from homology"/>
<feature type="coiled-coil region" evidence="2">
    <location>
        <begin position="11"/>
        <end position="83"/>
    </location>
</feature>
<dbReference type="InterPro" id="IPR042103">
    <property type="entry name" value="SerRS_1_N_sf"/>
</dbReference>
<evidence type="ECO:0000313" key="4">
    <source>
        <dbReference type="EMBL" id="GAA6197429.1"/>
    </source>
</evidence>
<dbReference type="NCBIfam" id="NF010247">
    <property type="entry name" value="PRK13694.1"/>
    <property type="match status" value="1"/>
</dbReference>
<reference evidence="4 5" key="1">
    <citation type="submission" date="2024-04" db="EMBL/GenBank/DDBJ databases">
        <title>Draft genome sequence of Pseudophaeobacter arcticus NBRC 116598.</title>
        <authorList>
            <person name="Miyakawa T."/>
            <person name="Kusuya Y."/>
            <person name="Miura T."/>
        </authorList>
    </citation>
    <scope>NUCLEOTIDE SEQUENCE [LARGE SCALE GENOMIC DNA]</scope>
    <source>
        <strain evidence="4 5">SU-CL00105</strain>
    </source>
</reference>
<accession>A0ABQ0ANM4</accession>